<evidence type="ECO:0000313" key="9">
    <source>
        <dbReference type="EMBL" id="CAL1686444.1"/>
    </source>
</evidence>
<evidence type="ECO:0000256" key="4">
    <source>
        <dbReference type="ARBA" id="ARBA00022448"/>
    </source>
</evidence>
<keyword evidence="6" id="KW-0333">Golgi apparatus</keyword>
<evidence type="ECO:0000256" key="5">
    <source>
        <dbReference type="ARBA" id="ARBA00022927"/>
    </source>
</evidence>
<dbReference type="GO" id="GO:0007041">
    <property type="term" value="P:lysosomal transport"/>
    <property type="evidence" value="ECO:0007669"/>
    <property type="project" value="TreeGrafter"/>
</dbReference>
<evidence type="ECO:0000313" key="10">
    <source>
        <dbReference type="Proteomes" id="UP001497644"/>
    </source>
</evidence>
<feature type="domain" description="Vps52 coiled-coil" evidence="7">
    <location>
        <begin position="54"/>
        <end position="226"/>
    </location>
</feature>
<evidence type="ECO:0000259" key="7">
    <source>
        <dbReference type="Pfam" id="PF04129"/>
    </source>
</evidence>
<dbReference type="InterPro" id="IPR048319">
    <property type="entry name" value="Vps52_CC"/>
</dbReference>
<dbReference type="Pfam" id="PF04129">
    <property type="entry name" value="Vps52_CC"/>
    <property type="match status" value="1"/>
</dbReference>
<dbReference type="GO" id="GO:0015031">
    <property type="term" value="P:protein transport"/>
    <property type="evidence" value="ECO:0007669"/>
    <property type="project" value="UniProtKB-KW"/>
</dbReference>
<evidence type="ECO:0000256" key="1">
    <source>
        <dbReference type="ARBA" id="ARBA00004601"/>
    </source>
</evidence>
<gene>
    <name evidence="9" type="ORF">LPLAT_LOCUS11826</name>
</gene>
<keyword evidence="5" id="KW-0653">Protein transport</keyword>
<dbReference type="InterPro" id="IPR048361">
    <property type="entry name" value="Vps52_C"/>
</dbReference>
<dbReference type="Proteomes" id="UP001497644">
    <property type="component" value="Chromosome 7"/>
</dbReference>
<comment type="subcellular location">
    <subcellularLocation>
        <location evidence="1">Golgi apparatus</location>
        <location evidence="1">trans-Golgi network</location>
    </subcellularLocation>
</comment>
<comment type="similarity">
    <text evidence="2">Belongs to the VPS52 family.</text>
</comment>
<dbReference type="GO" id="GO:0019905">
    <property type="term" value="F:syntaxin binding"/>
    <property type="evidence" value="ECO:0007669"/>
    <property type="project" value="TreeGrafter"/>
</dbReference>
<dbReference type="AlphaFoldDB" id="A0AAV2P3A6"/>
<dbReference type="PANTHER" id="PTHR14190">
    <property type="entry name" value="SUPPRESSOR OF ACTIN MUTATIONS 2/VACUOLAR PROTEIN SORTING 52"/>
    <property type="match status" value="1"/>
</dbReference>
<feature type="domain" description="Vps52 C-terminal" evidence="8">
    <location>
        <begin position="243"/>
        <end position="550"/>
    </location>
</feature>
<keyword evidence="4" id="KW-0813">Transport</keyword>
<proteinExistence type="inferred from homology"/>
<dbReference type="PANTHER" id="PTHR14190:SF7">
    <property type="entry name" value="VACUOLAR PROTEIN SORTING-ASSOCIATED PROTEIN 52 HOMOLOG"/>
    <property type="match status" value="1"/>
</dbReference>
<keyword evidence="10" id="KW-1185">Reference proteome</keyword>
<organism evidence="9 10">
    <name type="scientific">Lasius platythorax</name>
    <dbReference type="NCBI Taxonomy" id="488582"/>
    <lineage>
        <taxon>Eukaryota</taxon>
        <taxon>Metazoa</taxon>
        <taxon>Ecdysozoa</taxon>
        <taxon>Arthropoda</taxon>
        <taxon>Hexapoda</taxon>
        <taxon>Insecta</taxon>
        <taxon>Pterygota</taxon>
        <taxon>Neoptera</taxon>
        <taxon>Endopterygota</taxon>
        <taxon>Hymenoptera</taxon>
        <taxon>Apocrita</taxon>
        <taxon>Aculeata</taxon>
        <taxon>Formicoidea</taxon>
        <taxon>Formicidae</taxon>
        <taxon>Formicinae</taxon>
        <taxon>Lasius</taxon>
        <taxon>Lasius</taxon>
    </lineage>
</organism>
<dbReference type="GO" id="GO:0032456">
    <property type="term" value="P:endocytic recycling"/>
    <property type="evidence" value="ECO:0007669"/>
    <property type="project" value="TreeGrafter"/>
</dbReference>
<dbReference type="GO" id="GO:0042147">
    <property type="term" value="P:retrograde transport, endosome to Golgi"/>
    <property type="evidence" value="ECO:0007669"/>
    <property type="project" value="TreeGrafter"/>
</dbReference>
<evidence type="ECO:0000256" key="6">
    <source>
        <dbReference type="ARBA" id="ARBA00023034"/>
    </source>
</evidence>
<dbReference type="GO" id="GO:0000938">
    <property type="term" value="C:GARP complex"/>
    <property type="evidence" value="ECO:0007669"/>
    <property type="project" value="TreeGrafter"/>
</dbReference>
<protein>
    <recommendedName>
        <fullName evidence="3">Vacuolar protein sorting-associated protein 52 homolog</fullName>
    </recommendedName>
</protein>
<dbReference type="EMBL" id="OZ034830">
    <property type="protein sequence ID" value="CAL1686444.1"/>
    <property type="molecule type" value="Genomic_DNA"/>
</dbReference>
<accession>A0AAV2P3A6</accession>
<evidence type="ECO:0000256" key="2">
    <source>
        <dbReference type="ARBA" id="ARBA00008180"/>
    </source>
</evidence>
<sequence length="666" mass="77230">MAEIDIFDNNEEQLPQNLGDDVVQEVLKTGTDLRQYSRQIEKELKEVENKSIQDYIKESQNIASLHNQIAACDNILEKMESMLMNFQSDLGSISSEILSLQRKSVAMSQQLSNRQAIRGPLSQFIEDMTVSEALIAGIMDCPVTEKEFLIQLQTLNHKINFVKEQSFKDAKSCLDVTDILEKLKMKAMAKIRTYLLEQIYKFRKPMTNYQVPQNNMLKYKFFFEFVLANERNVAEEICGEYIDTMSKIYYSYFRSYSSRLMKLQFEERASKDDLMGIEDTASRGIFHKTTLKHKGTVFSIDTRGEVLSSQLEAPIIVPHTASKTRYHYEALFRSEQYALADNACREYLFLIEFFKARNAQALDIFNQVMGKTLSLMMKNLQSFVDDCYDTIALFLCLHLVMHYQLTCHKRAVPALDKYWETLTAIIWPRFEIVFQLNIQSIKDCDPFKLNKETGPHYITRRYAEFSAAMVSVVEGFPCEGATQLLAELREAVQCFLFRMAAIFQNRMQQLIFLINNYDLVLGVLMERTRDNSKEAESFREQLNARSSEFVEEVLSPHFGGIIQLVKESEALIEKGQADDLKRQEGKALALVQSFTNNWKRALEEIHREVLNSFPNLVLGGALVQRAMTQLVQYYHRLHKILPPNARTQLTNIHHIMVEIKKYKTNY</sequence>
<name>A0AAV2P3A6_9HYME</name>
<dbReference type="GO" id="GO:0005829">
    <property type="term" value="C:cytosol"/>
    <property type="evidence" value="ECO:0007669"/>
    <property type="project" value="GOC"/>
</dbReference>
<dbReference type="Pfam" id="PF20655">
    <property type="entry name" value="Vps52_C"/>
    <property type="match status" value="1"/>
</dbReference>
<evidence type="ECO:0000259" key="8">
    <source>
        <dbReference type="Pfam" id="PF20655"/>
    </source>
</evidence>
<dbReference type="InterPro" id="IPR007258">
    <property type="entry name" value="Vps52"/>
</dbReference>
<dbReference type="GO" id="GO:0006896">
    <property type="term" value="P:Golgi to vacuole transport"/>
    <property type="evidence" value="ECO:0007669"/>
    <property type="project" value="TreeGrafter"/>
</dbReference>
<reference evidence="9" key="1">
    <citation type="submission" date="2024-04" db="EMBL/GenBank/DDBJ databases">
        <authorList>
            <consortium name="Molecular Ecology Group"/>
        </authorList>
    </citation>
    <scope>NUCLEOTIDE SEQUENCE</scope>
</reference>
<evidence type="ECO:0000256" key="3">
    <source>
        <dbReference type="ARBA" id="ARBA00017083"/>
    </source>
</evidence>